<evidence type="ECO:0000313" key="3">
    <source>
        <dbReference type="Proteomes" id="UP000018144"/>
    </source>
</evidence>
<proteinExistence type="predicted"/>
<reference evidence="2 3" key="1">
    <citation type="journal article" date="2013" name="PLoS Genet.">
        <title>The genome and development-dependent transcriptomes of Pyronema confluens: a window into fungal evolution.</title>
        <authorList>
            <person name="Traeger S."/>
            <person name="Altegoer F."/>
            <person name="Freitag M."/>
            <person name="Gabaldon T."/>
            <person name="Kempken F."/>
            <person name="Kumar A."/>
            <person name="Marcet-Houben M."/>
            <person name="Poggeler S."/>
            <person name="Stajich J.E."/>
            <person name="Nowrousian M."/>
        </authorList>
    </citation>
    <scope>NUCLEOTIDE SEQUENCE [LARGE SCALE GENOMIC DNA]</scope>
    <source>
        <strain evidence="3">CBS 100304</strain>
        <tissue evidence="2">Vegetative mycelium</tissue>
    </source>
</reference>
<keyword evidence="1" id="KW-1133">Transmembrane helix</keyword>
<dbReference type="Proteomes" id="UP000018144">
    <property type="component" value="Unassembled WGS sequence"/>
</dbReference>
<protein>
    <submittedName>
        <fullName evidence="2">Uncharacterized protein</fullName>
    </submittedName>
</protein>
<dbReference type="EMBL" id="HF935357">
    <property type="protein sequence ID" value="CCX07606.1"/>
    <property type="molecule type" value="Genomic_DNA"/>
</dbReference>
<name>U4KYX3_PYROM</name>
<gene>
    <name evidence="2" type="ORF">PCON_07195</name>
</gene>
<keyword evidence="3" id="KW-1185">Reference proteome</keyword>
<keyword evidence="1" id="KW-0472">Membrane</keyword>
<accession>U4KYX3</accession>
<sequence>MLLHFLLLRILLRCFLLLLWMLPLNLSHN</sequence>
<feature type="transmembrane region" description="Helical" evidence="1">
    <location>
        <begin position="6"/>
        <end position="26"/>
    </location>
</feature>
<dbReference type="AlphaFoldDB" id="U4KYX3"/>
<evidence type="ECO:0000313" key="2">
    <source>
        <dbReference type="EMBL" id="CCX07606.1"/>
    </source>
</evidence>
<evidence type="ECO:0000256" key="1">
    <source>
        <dbReference type="SAM" id="Phobius"/>
    </source>
</evidence>
<keyword evidence="1" id="KW-0812">Transmembrane</keyword>
<organism evidence="2 3">
    <name type="scientific">Pyronema omphalodes (strain CBS 100304)</name>
    <name type="common">Pyronema confluens</name>
    <dbReference type="NCBI Taxonomy" id="1076935"/>
    <lineage>
        <taxon>Eukaryota</taxon>
        <taxon>Fungi</taxon>
        <taxon>Dikarya</taxon>
        <taxon>Ascomycota</taxon>
        <taxon>Pezizomycotina</taxon>
        <taxon>Pezizomycetes</taxon>
        <taxon>Pezizales</taxon>
        <taxon>Pyronemataceae</taxon>
        <taxon>Pyronema</taxon>
    </lineage>
</organism>